<dbReference type="Pfam" id="PF11412">
    <property type="entry name" value="DsbD_N"/>
    <property type="match status" value="1"/>
</dbReference>
<evidence type="ECO:0008006" key="12">
    <source>
        <dbReference type="Google" id="ProtNLM"/>
    </source>
</evidence>
<dbReference type="SUPFAM" id="SSF52833">
    <property type="entry name" value="Thioredoxin-like"/>
    <property type="match status" value="1"/>
</dbReference>
<reference evidence="10 11" key="1">
    <citation type="submission" date="2018-12" db="EMBL/GenBank/DDBJ databases">
        <authorList>
            <person name="Li A."/>
            <person name="Zhang M."/>
            <person name="Zhu H."/>
        </authorList>
    </citation>
    <scope>NUCLEOTIDE SEQUENCE [LARGE SCALE GENOMIC DNA]</scope>
    <source>
        <strain evidence="10 11">R04H25</strain>
    </source>
</reference>
<feature type="domain" description="Thiol:disulfide interchange protein DsbD N-terminal" evidence="9">
    <location>
        <begin position="51"/>
        <end position="155"/>
    </location>
</feature>
<keyword evidence="5 6" id="KW-0472">Membrane</keyword>
<dbReference type="GO" id="GO:0016020">
    <property type="term" value="C:membrane"/>
    <property type="evidence" value="ECO:0007669"/>
    <property type="project" value="UniProtKB-SubCell"/>
</dbReference>
<dbReference type="GO" id="GO:0017004">
    <property type="term" value="P:cytochrome complex assembly"/>
    <property type="evidence" value="ECO:0007669"/>
    <property type="project" value="UniProtKB-KW"/>
</dbReference>
<evidence type="ECO:0000256" key="5">
    <source>
        <dbReference type="ARBA" id="ARBA00023136"/>
    </source>
</evidence>
<keyword evidence="7" id="KW-0732">Signal</keyword>
<feature type="signal peptide" evidence="7">
    <location>
        <begin position="1"/>
        <end position="23"/>
    </location>
</feature>
<keyword evidence="11" id="KW-1185">Reference proteome</keyword>
<dbReference type="Proteomes" id="UP000288789">
    <property type="component" value="Unassembled WGS sequence"/>
</dbReference>
<protein>
    <recommendedName>
        <fullName evidence="12">Cytochrome C biogenesis protein</fullName>
    </recommendedName>
</protein>
<feature type="transmembrane region" description="Helical" evidence="6">
    <location>
        <begin position="456"/>
        <end position="481"/>
    </location>
</feature>
<comment type="caution">
    <text evidence="10">The sequence shown here is derived from an EMBL/GenBank/DDBJ whole genome shotgun (WGS) entry which is preliminary data.</text>
</comment>
<dbReference type="PANTHER" id="PTHR32234">
    <property type="entry name" value="THIOL:DISULFIDE INTERCHANGE PROTEIN DSBD"/>
    <property type="match status" value="1"/>
</dbReference>
<dbReference type="InterPro" id="IPR028250">
    <property type="entry name" value="DsbDN"/>
</dbReference>
<dbReference type="Gene3D" id="3.40.30.10">
    <property type="entry name" value="Glutaredoxin"/>
    <property type="match status" value="1"/>
</dbReference>
<evidence type="ECO:0000256" key="6">
    <source>
        <dbReference type="SAM" id="Phobius"/>
    </source>
</evidence>
<dbReference type="EMBL" id="RSFE01000006">
    <property type="protein sequence ID" value="RWU09330.1"/>
    <property type="molecule type" value="Genomic_DNA"/>
</dbReference>
<evidence type="ECO:0000256" key="1">
    <source>
        <dbReference type="ARBA" id="ARBA00004141"/>
    </source>
</evidence>
<feature type="transmembrane region" description="Helical" evidence="6">
    <location>
        <begin position="545"/>
        <end position="566"/>
    </location>
</feature>
<feature type="transmembrane region" description="Helical" evidence="6">
    <location>
        <begin position="520"/>
        <end position="538"/>
    </location>
</feature>
<evidence type="ECO:0000313" key="10">
    <source>
        <dbReference type="EMBL" id="RWU09330.1"/>
    </source>
</evidence>
<dbReference type="PANTHER" id="PTHR32234:SF3">
    <property type="entry name" value="SUPPRESSION OF COPPER SENSITIVITY PROTEIN"/>
    <property type="match status" value="1"/>
</dbReference>
<dbReference type="InterPro" id="IPR003834">
    <property type="entry name" value="Cyt_c_assmbl_TM_dom"/>
</dbReference>
<dbReference type="InterPro" id="IPR036249">
    <property type="entry name" value="Thioredoxin-like_sf"/>
</dbReference>
<evidence type="ECO:0000256" key="4">
    <source>
        <dbReference type="ARBA" id="ARBA00022989"/>
    </source>
</evidence>
<dbReference type="OrthoDB" id="9811036at2"/>
<gene>
    <name evidence="10" type="ORF">EGC76_09040</name>
</gene>
<keyword evidence="2 6" id="KW-0812">Transmembrane</keyword>
<evidence type="ECO:0000259" key="8">
    <source>
        <dbReference type="Pfam" id="PF02683"/>
    </source>
</evidence>
<keyword evidence="3" id="KW-0201">Cytochrome c-type biogenesis</keyword>
<dbReference type="GO" id="GO:0015035">
    <property type="term" value="F:protein-disulfide reductase activity"/>
    <property type="evidence" value="ECO:0007669"/>
    <property type="project" value="TreeGrafter"/>
</dbReference>
<feature type="transmembrane region" description="Helical" evidence="6">
    <location>
        <begin position="379"/>
        <end position="401"/>
    </location>
</feature>
<evidence type="ECO:0000256" key="2">
    <source>
        <dbReference type="ARBA" id="ARBA00022692"/>
    </source>
</evidence>
<accession>A0A443YYU8</accession>
<name>A0A443YYU8_9GAMM</name>
<organism evidence="10 11">
    <name type="scientific">Pseudidiomarina gelatinasegens</name>
    <dbReference type="NCBI Taxonomy" id="2487740"/>
    <lineage>
        <taxon>Bacteria</taxon>
        <taxon>Pseudomonadati</taxon>
        <taxon>Pseudomonadota</taxon>
        <taxon>Gammaproteobacteria</taxon>
        <taxon>Alteromonadales</taxon>
        <taxon>Idiomarinaceae</taxon>
        <taxon>Pseudidiomarina</taxon>
    </lineage>
</organism>
<evidence type="ECO:0000256" key="7">
    <source>
        <dbReference type="SAM" id="SignalP"/>
    </source>
</evidence>
<dbReference type="GO" id="GO:0045454">
    <property type="term" value="P:cell redox homeostasis"/>
    <property type="evidence" value="ECO:0007669"/>
    <property type="project" value="TreeGrafter"/>
</dbReference>
<dbReference type="RefSeq" id="WP_128352668.1">
    <property type="nucleotide sequence ID" value="NZ_RSFE01000006.1"/>
</dbReference>
<comment type="subcellular location">
    <subcellularLocation>
        <location evidence="1">Membrane</location>
        <topology evidence="1">Multi-pass membrane protein</topology>
    </subcellularLocation>
</comment>
<feature type="domain" description="Cytochrome C biogenesis protein transmembrane" evidence="8">
    <location>
        <begin position="297"/>
        <end position="511"/>
    </location>
</feature>
<dbReference type="Pfam" id="PF02683">
    <property type="entry name" value="DsbD_TM"/>
    <property type="match status" value="1"/>
</dbReference>
<dbReference type="InterPro" id="IPR035671">
    <property type="entry name" value="DsbD_gamma"/>
</dbReference>
<keyword evidence="4 6" id="KW-1133">Transmembrane helix</keyword>
<proteinExistence type="predicted"/>
<dbReference type="Pfam" id="PF13899">
    <property type="entry name" value="Thioredoxin_7"/>
    <property type="match status" value="1"/>
</dbReference>
<feature type="chain" id="PRO_5019232728" description="Cytochrome C biogenesis protein" evidence="7">
    <location>
        <begin position="24"/>
        <end position="690"/>
    </location>
</feature>
<dbReference type="AlphaFoldDB" id="A0A443YYU8"/>
<sequence>MKPHLVIWQLVTLLLLLSSSAQAQVATDWQQLESHQPVQVRLVVPGKIDAEALTVDALLQVKLADDWKTYWRTPGEGGVPPELAWQVESENIAAVNWRFPVPERFSVQGIETVGYQGDVSFPLQIEVQNWQQRVSLQGTLTLASCTNICVISDYPIALNFTPSELRTDMDAMFLLEQAQSRLPHRDHPLLQVEQLIWSASKQQLSVTVENAEGWQQPRIFVDSLQQELTDLTIEQVYQQHDGNRLTAHFAISHWLEQPNLSGETLQVTVADELVRGEQTAVATAGTISDPAVSTSFWYMLPLALLGGLILNIMPCVLPVLGLKMQGLIGSDRARGQIRRQFVASALGIITSFVLLALMIMALKLGGHAIGWGIQFQNPYFIGGMALVIGLFALSVSGLWTLQLPHGMQQWVAARGNQSTTGHFVQGMFATLLATPCTAPFLGTAVAFALAASNVQLLLIFITLGVGMALPWLVVAVWPGLAQKLPKPGPWLQWVNRVFAALLLLTTAWLVSLLANHLTRAVFVALLISFVAFAFWLAYRRHGGKGVLISLATALLLSGVGLVASSWTSSPKELEQHPWQPLKPSAIASAVAQGQVVFVDVTADWCVTCQANKIGVLLQDPVASALRADNVVLMQGDWTRPNQAITDYLHSYGRYGVPFNQVYGPGAPQGIPLPVILTDNAVLSAIEQARE</sequence>
<evidence type="ECO:0000313" key="11">
    <source>
        <dbReference type="Proteomes" id="UP000288789"/>
    </source>
</evidence>
<feature type="transmembrane region" description="Helical" evidence="6">
    <location>
        <begin position="341"/>
        <end position="359"/>
    </location>
</feature>
<feature type="transmembrane region" description="Helical" evidence="6">
    <location>
        <begin position="296"/>
        <end position="320"/>
    </location>
</feature>
<feature type="transmembrane region" description="Helical" evidence="6">
    <location>
        <begin position="422"/>
        <end position="450"/>
    </location>
</feature>
<evidence type="ECO:0000259" key="9">
    <source>
        <dbReference type="Pfam" id="PF11412"/>
    </source>
</evidence>
<dbReference type="CDD" id="cd02953">
    <property type="entry name" value="DsbDgamma"/>
    <property type="match status" value="1"/>
</dbReference>
<feature type="transmembrane region" description="Helical" evidence="6">
    <location>
        <begin position="493"/>
        <end position="514"/>
    </location>
</feature>
<evidence type="ECO:0000256" key="3">
    <source>
        <dbReference type="ARBA" id="ARBA00022748"/>
    </source>
</evidence>